<evidence type="ECO:0000256" key="1">
    <source>
        <dbReference type="SAM" id="Phobius"/>
    </source>
</evidence>
<dbReference type="PANTHER" id="PTHR37305">
    <property type="entry name" value="INTEGRAL MEMBRANE PROTEIN-RELATED"/>
    <property type="match status" value="1"/>
</dbReference>
<organism evidence="2 3">
    <name type="scientific">Deinococcus xinjiangensis</name>
    <dbReference type="NCBI Taxonomy" id="457454"/>
    <lineage>
        <taxon>Bacteria</taxon>
        <taxon>Thermotogati</taxon>
        <taxon>Deinococcota</taxon>
        <taxon>Deinococci</taxon>
        <taxon>Deinococcales</taxon>
        <taxon>Deinococcaceae</taxon>
        <taxon>Deinococcus</taxon>
    </lineage>
</organism>
<evidence type="ECO:0008006" key="4">
    <source>
        <dbReference type="Google" id="ProtNLM"/>
    </source>
</evidence>
<feature type="transmembrane region" description="Helical" evidence="1">
    <location>
        <begin position="204"/>
        <end position="222"/>
    </location>
</feature>
<keyword evidence="3" id="KW-1185">Reference proteome</keyword>
<dbReference type="PANTHER" id="PTHR37305:SF1">
    <property type="entry name" value="MEMBRANE PROTEIN"/>
    <property type="match status" value="1"/>
</dbReference>
<feature type="transmembrane region" description="Helical" evidence="1">
    <location>
        <begin position="171"/>
        <end position="192"/>
    </location>
</feature>
<evidence type="ECO:0000313" key="3">
    <source>
        <dbReference type="Proteomes" id="UP001458946"/>
    </source>
</evidence>
<protein>
    <recommendedName>
        <fullName evidence="4">ABC-2 type transport system permease protein</fullName>
    </recommendedName>
</protein>
<feature type="transmembrane region" description="Helical" evidence="1">
    <location>
        <begin position="28"/>
        <end position="49"/>
    </location>
</feature>
<evidence type="ECO:0000313" key="2">
    <source>
        <dbReference type="EMBL" id="GAA5504265.1"/>
    </source>
</evidence>
<feature type="transmembrane region" description="Helical" evidence="1">
    <location>
        <begin position="128"/>
        <end position="151"/>
    </location>
</feature>
<feature type="transmembrane region" description="Helical" evidence="1">
    <location>
        <begin position="85"/>
        <end position="107"/>
    </location>
</feature>
<proteinExistence type="predicted"/>
<dbReference type="Pfam" id="PF12679">
    <property type="entry name" value="ABC2_membrane_2"/>
    <property type="match status" value="1"/>
</dbReference>
<dbReference type="Proteomes" id="UP001458946">
    <property type="component" value="Unassembled WGS sequence"/>
</dbReference>
<gene>
    <name evidence="2" type="ORF">Dxin01_04034</name>
</gene>
<keyword evidence="1" id="KW-0472">Membrane</keyword>
<dbReference type="EMBL" id="BAABRN010000101">
    <property type="protein sequence ID" value="GAA5504265.1"/>
    <property type="molecule type" value="Genomic_DNA"/>
</dbReference>
<accession>A0ABP9VI73</accession>
<sequence length="273" mass="28846">MSTATVLGGITMWLELFKQTLHDQRKNWFWWALSLALYVLSLLAFYPSIKGDPSAAEIMNKLPESMKILFGTDLTSPAGYVGGKILSMMPALLSVYAALTGAGLIAGAEARGHLEFPLSHPISRRELLWGRTLALLVLTLGLGAVLFAATWVGGQLFQAPLAFGHVLQTVAFHTLGAWLFGALALAVGAATARSGLAASLGAGLGLLLMMLYSLTGQVKVLADLAWLNPWKYALGGAPLTHAAPLTPLLVCLLLGLALCALATPRFAGRDIGR</sequence>
<comment type="caution">
    <text evidence="2">The sequence shown here is derived from an EMBL/GenBank/DDBJ whole genome shotgun (WGS) entry which is preliminary data.</text>
</comment>
<reference evidence="2 3" key="1">
    <citation type="submission" date="2024-02" db="EMBL/GenBank/DDBJ databases">
        <title>Deinococcus xinjiangensis NBRC 107630.</title>
        <authorList>
            <person name="Ichikawa N."/>
            <person name="Katano-Makiyama Y."/>
            <person name="Hidaka K."/>
        </authorList>
    </citation>
    <scope>NUCLEOTIDE SEQUENCE [LARGE SCALE GENOMIC DNA]</scope>
    <source>
        <strain evidence="2 3">NBRC 107630</strain>
    </source>
</reference>
<feature type="transmembrane region" description="Helical" evidence="1">
    <location>
        <begin position="242"/>
        <end position="263"/>
    </location>
</feature>
<name>A0ABP9VI73_9DEIO</name>
<keyword evidence="1" id="KW-0812">Transmembrane</keyword>
<keyword evidence="1" id="KW-1133">Transmembrane helix</keyword>